<dbReference type="Proteomes" id="UP001168537">
    <property type="component" value="Unassembled WGS sequence"/>
</dbReference>
<accession>A0ABT8ES91</accession>
<keyword evidence="3" id="KW-0949">S-adenosyl-L-methionine</keyword>
<dbReference type="GO" id="GO:0032259">
    <property type="term" value="P:methylation"/>
    <property type="evidence" value="ECO:0007669"/>
    <property type="project" value="UniProtKB-KW"/>
</dbReference>
<evidence type="ECO:0000256" key="1">
    <source>
        <dbReference type="ARBA" id="ARBA00022603"/>
    </source>
</evidence>
<sequence length="247" mass="27744">MTDAPAAPELDLSIVPLPPYRLRMGGAHFKRDADFVAAGVRDVKLLRQRAGLGRRKRLLDWGCGAGRLAIGVKHLLGHVADYHGVDVQPELLNWAKDHLSDEHTRFTLVDQHNARYNPDGQATYDIPAEPGSVDVLYSYSVFSHMLADDVAGYARTIARILAPEGRALMTAFVEEDVPDCVENPTDYLKLDWKGALHCVRFDRRYFEGLVWDAGLAVEEFVHGRETDGQSMYVLSRRDSRDSRDEQP</sequence>
<keyword evidence="2 4" id="KW-0808">Transferase</keyword>
<evidence type="ECO:0000256" key="3">
    <source>
        <dbReference type="ARBA" id="ARBA00022691"/>
    </source>
</evidence>
<evidence type="ECO:0000256" key="2">
    <source>
        <dbReference type="ARBA" id="ARBA00022679"/>
    </source>
</evidence>
<reference evidence="4" key="1">
    <citation type="submission" date="2023-06" db="EMBL/GenBank/DDBJ databases">
        <title>Draft genome sequence of Nocardioides sp. SOB72.</title>
        <authorList>
            <person name="Zhang G."/>
        </authorList>
    </citation>
    <scope>NUCLEOTIDE SEQUENCE</scope>
    <source>
        <strain evidence="4">SOB72</strain>
    </source>
</reference>
<dbReference type="EC" id="2.1.-.-" evidence="4"/>
<dbReference type="InterPro" id="IPR029063">
    <property type="entry name" value="SAM-dependent_MTases_sf"/>
</dbReference>
<protein>
    <submittedName>
        <fullName evidence="4">Class I SAM-dependent methyltransferase</fullName>
        <ecNumber evidence="4">2.1.-.-</ecNumber>
    </submittedName>
</protein>
<dbReference type="PANTHER" id="PTHR43464:SF19">
    <property type="entry name" value="UBIQUINONE BIOSYNTHESIS O-METHYLTRANSFERASE, MITOCHONDRIAL"/>
    <property type="match status" value="1"/>
</dbReference>
<dbReference type="SUPFAM" id="SSF53335">
    <property type="entry name" value="S-adenosyl-L-methionine-dependent methyltransferases"/>
    <property type="match status" value="1"/>
</dbReference>
<dbReference type="Pfam" id="PF13489">
    <property type="entry name" value="Methyltransf_23"/>
    <property type="match status" value="1"/>
</dbReference>
<dbReference type="PANTHER" id="PTHR43464">
    <property type="entry name" value="METHYLTRANSFERASE"/>
    <property type="match status" value="1"/>
</dbReference>
<evidence type="ECO:0000313" key="4">
    <source>
        <dbReference type="EMBL" id="MDN4161018.1"/>
    </source>
</evidence>
<gene>
    <name evidence="4" type="ORF">QWY29_06585</name>
</gene>
<dbReference type="GO" id="GO:0008168">
    <property type="term" value="F:methyltransferase activity"/>
    <property type="evidence" value="ECO:0007669"/>
    <property type="project" value="UniProtKB-KW"/>
</dbReference>
<name>A0ABT8ES91_9ACTN</name>
<dbReference type="Gene3D" id="3.40.50.150">
    <property type="entry name" value="Vaccinia Virus protein VP39"/>
    <property type="match status" value="1"/>
</dbReference>
<comment type="caution">
    <text evidence="4">The sequence shown here is derived from an EMBL/GenBank/DDBJ whole genome shotgun (WGS) entry which is preliminary data.</text>
</comment>
<organism evidence="4 5">
    <name type="scientific">Nocardioides abyssi</name>
    <dbReference type="NCBI Taxonomy" id="3058370"/>
    <lineage>
        <taxon>Bacteria</taxon>
        <taxon>Bacillati</taxon>
        <taxon>Actinomycetota</taxon>
        <taxon>Actinomycetes</taxon>
        <taxon>Propionibacteriales</taxon>
        <taxon>Nocardioidaceae</taxon>
        <taxon>Nocardioides</taxon>
    </lineage>
</organism>
<keyword evidence="1 4" id="KW-0489">Methyltransferase</keyword>
<keyword evidence="5" id="KW-1185">Reference proteome</keyword>
<dbReference type="RefSeq" id="WP_300959898.1">
    <property type="nucleotide sequence ID" value="NZ_JAUHJR010000002.1"/>
</dbReference>
<evidence type="ECO:0000313" key="5">
    <source>
        <dbReference type="Proteomes" id="UP001168537"/>
    </source>
</evidence>
<dbReference type="EMBL" id="JAUHJR010000002">
    <property type="protein sequence ID" value="MDN4161018.1"/>
    <property type="molecule type" value="Genomic_DNA"/>
</dbReference>
<dbReference type="CDD" id="cd02440">
    <property type="entry name" value="AdoMet_MTases"/>
    <property type="match status" value="1"/>
</dbReference>
<proteinExistence type="predicted"/>